<comment type="similarity">
    <text evidence="1">Belongs to the small GTPase superfamily. RGK family.</text>
</comment>
<feature type="region of interest" description="Disordered" evidence="3">
    <location>
        <begin position="122"/>
        <end position="156"/>
    </location>
</feature>
<evidence type="ECO:0000256" key="3">
    <source>
        <dbReference type="SAM" id="MobiDB-lite"/>
    </source>
</evidence>
<keyword evidence="2" id="KW-0597">Phosphoprotein</keyword>
<keyword evidence="4" id="KW-1185">Reference proteome</keyword>
<feature type="compositionally biased region" description="Low complexity" evidence="3">
    <location>
        <begin position="139"/>
        <end position="153"/>
    </location>
</feature>
<dbReference type="PROSITE" id="PS51419">
    <property type="entry name" value="RAB"/>
    <property type="match status" value="1"/>
</dbReference>
<dbReference type="GeneID" id="113214499"/>
<dbReference type="SUPFAM" id="SSF52540">
    <property type="entry name" value="P-loop containing nucleoside triphosphate hydrolases"/>
    <property type="match status" value="1"/>
</dbReference>
<dbReference type="OrthoDB" id="5239715at2759"/>
<dbReference type="RefSeq" id="XP_026289650.1">
    <property type="nucleotide sequence ID" value="XM_026433865.2"/>
</dbReference>
<feature type="compositionally biased region" description="Basic residues" evidence="3">
    <location>
        <begin position="61"/>
        <end position="77"/>
    </location>
</feature>
<dbReference type="GO" id="GO:0005525">
    <property type="term" value="F:GTP binding"/>
    <property type="evidence" value="ECO:0007669"/>
    <property type="project" value="InterPro"/>
</dbReference>
<feature type="region of interest" description="Disordered" evidence="3">
    <location>
        <begin position="19"/>
        <end position="96"/>
    </location>
</feature>
<feature type="compositionally biased region" description="Low complexity" evidence="3">
    <location>
        <begin position="86"/>
        <end position="96"/>
    </location>
</feature>
<dbReference type="InterPro" id="IPR001806">
    <property type="entry name" value="Small_GTPase"/>
</dbReference>
<dbReference type="Gene3D" id="3.40.50.300">
    <property type="entry name" value="P-loop containing nucleotide triphosphate hydrolases"/>
    <property type="match status" value="1"/>
</dbReference>
<sequence>MKQFLDVVNAVTLNQLHGDKMRSSSVSPSPCHAPAPVQRARSMRTPVRSPSDCSMGGAPPRPRRARPRSSSRSRARRGTVGPGGPPYYVFPSGYSSSDEEDEANEYYLLRNFAITGKGVVNRGDSVKSRRSSADSNDCPSPAERSRSPPADSRVPPSHVHRVVILGAHGVGKSSLVQQFSTSDFLHAYCASPDEDALERTVNVLLDGEESELSFLEQHDADVTSDYESEPHAFCVVFAATERSSFRLALDALERLWHSETVGTKAVILVANKTDLVRGRAVSTEEAKAAATQYDCKYIETSIAINHNVDELLVGLLTQIRLKLKDPEKSRSIFRKRSFSRRKSLGKDGANLEPTDVMSRSSSRPEGHIVRKIYRGSKTSASFRMKSLLDKVLARDSKAKSCEKLHVL</sequence>
<reference evidence="5" key="1">
    <citation type="submission" date="2025-08" db="UniProtKB">
        <authorList>
            <consortium name="RefSeq"/>
        </authorList>
    </citation>
    <scope>IDENTIFICATION</scope>
    <source>
        <tissue evidence="5">Whole organism</tissue>
    </source>
</reference>
<proteinExistence type="inferred from homology"/>
<dbReference type="SMART" id="SM00175">
    <property type="entry name" value="RAB"/>
    <property type="match status" value="1"/>
</dbReference>
<dbReference type="PRINTS" id="PR00449">
    <property type="entry name" value="RASTRNSFRMNG"/>
</dbReference>
<dbReference type="FunFam" id="3.40.50.300:FF:000664">
    <property type="entry name" value="Uncharacterized protein, isoform B"/>
    <property type="match status" value="1"/>
</dbReference>
<dbReference type="GO" id="GO:0005886">
    <property type="term" value="C:plasma membrane"/>
    <property type="evidence" value="ECO:0007669"/>
    <property type="project" value="TreeGrafter"/>
</dbReference>
<evidence type="ECO:0000256" key="2">
    <source>
        <dbReference type="ARBA" id="ARBA00022553"/>
    </source>
</evidence>
<organism evidence="4 5">
    <name type="scientific">Frankliniella occidentalis</name>
    <name type="common">Western flower thrips</name>
    <name type="synonym">Euthrips occidentalis</name>
    <dbReference type="NCBI Taxonomy" id="133901"/>
    <lineage>
        <taxon>Eukaryota</taxon>
        <taxon>Metazoa</taxon>
        <taxon>Ecdysozoa</taxon>
        <taxon>Arthropoda</taxon>
        <taxon>Hexapoda</taxon>
        <taxon>Insecta</taxon>
        <taxon>Pterygota</taxon>
        <taxon>Neoptera</taxon>
        <taxon>Paraneoptera</taxon>
        <taxon>Thysanoptera</taxon>
        <taxon>Terebrantia</taxon>
        <taxon>Thripoidea</taxon>
        <taxon>Thripidae</taxon>
        <taxon>Frankliniella</taxon>
    </lineage>
</organism>
<dbReference type="InterPro" id="IPR051641">
    <property type="entry name" value="RGK_GTP-binding_reg"/>
</dbReference>
<name>A0A6J1TD62_FRAOC</name>
<protein>
    <submittedName>
        <fullName evidence="5">GTP-binding protein GEM-like</fullName>
    </submittedName>
</protein>
<feature type="region of interest" description="Disordered" evidence="3">
    <location>
        <begin position="344"/>
        <end position="363"/>
    </location>
</feature>
<dbReference type="PANTHER" id="PTHR45775:SF7">
    <property type="entry name" value="RAD, GEM_KIR FAMILY MEMBER 1, ISOFORM B"/>
    <property type="match status" value="1"/>
</dbReference>
<evidence type="ECO:0000313" key="5">
    <source>
        <dbReference type="RefSeq" id="XP_026289650.1"/>
    </source>
</evidence>
<dbReference type="SMART" id="SM00173">
    <property type="entry name" value="RAS"/>
    <property type="match status" value="1"/>
</dbReference>
<dbReference type="InterPro" id="IPR027417">
    <property type="entry name" value="P-loop_NTPase"/>
</dbReference>
<dbReference type="GO" id="GO:0003924">
    <property type="term" value="F:GTPase activity"/>
    <property type="evidence" value="ECO:0007669"/>
    <property type="project" value="InterPro"/>
</dbReference>
<dbReference type="AlphaFoldDB" id="A0A6J1TD62"/>
<evidence type="ECO:0000313" key="4">
    <source>
        <dbReference type="Proteomes" id="UP000504606"/>
    </source>
</evidence>
<dbReference type="KEGG" id="foc:113214499"/>
<dbReference type="Proteomes" id="UP000504606">
    <property type="component" value="Unplaced"/>
</dbReference>
<accession>A0A6J1TD62</accession>
<dbReference type="PROSITE" id="PS51421">
    <property type="entry name" value="RAS"/>
    <property type="match status" value="1"/>
</dbReference>
<evidence type="ECO:0000256" key="1">
    <source>
        <dbReference type="ARBA" id="ARBA00008846"/>
    </source>
</evidence>
<dbReference type="PANTHER" id="PTHR45775">
    <property type="entry name" value="RAD, GEM/KIR FAMILY MEMBER 2, ISOFORM C"/>
    <property type="match status" value="1"/>
</dbReference>
<dbReference type="Pfam" id="PF00071">
    <property type="entry name" value="Ras"/>
    <property type="match status" value="1"/>
</dbReference>
<dbReference type="GO" id="GO:0005246">
    <property type="term" value="F:calcium channel regulator activity"/>
    <property type="evidence" value="ECO:0007669"/>
    <property type="project" value="TreeGrafter"/>
</dbReference>
<gene>
    <name evidence="5" type="primary">LOC113214499</name>
</gene>